<organism evidence="2 3">
    <name type="scientific">Hydrogenimonas cancrithermarum</name>
    <dbReference type="NCBI Taxonomy" id="2993563"/>
    <lineage>
        <taxon>Bacteria</taxon>
        <taxon>Pseudomonadati</taxon>
        <taxon>Campylobacterota</taxon>
        <taxon>Epsilonproteobacteria</taxon>
        <taxon>Campylobacterales</taxon>
        <taxon>Hydrogenimonadaceae</taxon>
        <taxon>Hydrogenimonas</taxon>
    </lineage>
</organism>
<dbReference type="RefSeq" id="WP_286336672.1">
    <property type="nucleotide sequence ID" value="NZ_AP027370.1"/>
</dbReference>
<reference evidence="2 3" key="1">
    <citation type="submission" date="2023-03" db="EMBL/GenBank/DDBJ databases">
        <title>Description of Hydrogenimonas sp. ISO32.</title>
        <authorList>
            <person name="Mino S."/>
            <person name="Fukazawa S."/>
            <person name="Sawabe T."/>
        </authorList>
    </citation>
    <scope>NUCLEOTIDE SEQUENCE [LARGE SCALE GENOMIC DNA]</scope>
    <source>
        <strain evidence="2 3">ISO32</strain>
    </source>
</reference>
<dbReference type="SUPFAM" id="SSF75169">
    <property type="entry name" value="DsrEFH-like"/>
    <property type="match status" value="1"/>
</dbReference>
<dbReference type="InterPro" id="IPR003787">
    <property type="entry name" value="Sulphur_relay_DsrE/F-like"/>
</dbReference>
<gene>
    <name evidence="2" type="ORF">HCR_20400</name>
</gene>
<dbReference type="EMBL" id="AP027370">
    <property type="protein sequence ID" value="BDY13728.1"/>
    <property type="molecule type" value="Genomic_DNA"/>
</dbReference>
<dbReference type="PANTHER" id="PTHR37691:SF1">
    <property type="entry name" value="BLR3518 PROTEIN"/>
    <property type="match status" value="1"/>
</dbReference>
<dbReference type="InterPro" id="IPR027396">
    <property type="entry name" value="DsrEFH-like"/>
</dbReference>
<evidence type="ECO:0000256" key="1">
    <source>
        <dbReference type="SAM" id="SignalP"/>
    </source>
</evidence>
<proteinExistence type="predicted"/>
<keyword evidence="1" id="KW-0732">Signal</keyword>
<protein>
    <recommendedName>
        <fullName evidence="4">Intracellular sulfur oxidation protein, DsrE/DsrF family</fullName>
    </recommendedName>
</protein>
<dbReference type="Pfam" id="PF02635">
    <property type="entry name" value="DsrE"/>
    <property type="match status" value="1"/>
</dbReference>
<name>A0ABM8FMU8_9BACT</name>
<dbReference type="Proteomes" id="UP001321445">
    <property type="component" value="Chromosome"/>
</dbReference>
<feature type="chain" id="PRO_5046257652" description="Intracellular sulfur oxidation protein, DsrE/DsrF family" evidence="1">
    <location>
        <begin position="21"/>
        <end position="158"/>
    </location>
</feature>
<evidence type="ECO:0008006" key="4">
    <source>
        <dbReference type="Google" id="ProtNLM"/>
    </source>
</evidence>
<sequence length="158" mass="17815">MKHIVIFLMTIILSAGFVEADEASVHRVVFDVTTGDVATFEKKILSGIVAHYDHYQGKLEELRSVVVIHGGAYRFFLKNLKNSPYADDTNLSKVHTDLGKRLGSLHENYGVEFRVCSIGLKKRKIDTQNLYPFIQPVFSSLTELIERQNAGFAYIPVP</sequence>
<dbReference type="Gene3D" id="3.40.1260.10">
    <property type="entry name" value="DsrEFH-like"/>
    <property type="match status" value="1"/>
</dbReference>
<evidence type="ECO:0000313" key="2">
    <source>
        <dbReference type="EMBL" id="BDY13728.1"/>
    </source>
</evidence>
<accession>A0ABM8FMU8</accession>
<evidence type="ECO:0000313" key="3">
    <source>
        <dbReference type="Proteomes" id="UP001321445"/>
    </source>
</evidence>
<dbReference type="PANTHER" id="PTHR37691">
    <property type="entry name" value="BLR3518 PROTEIN"/>
    <property type="match status" value="1"/>
</dbReference>
<keyword evidence="3" id="KW-1185">Reference proteome</keyword>
<feature type="signal peptide" evidence="1">
    <location>
        <begin position="1"/>
        <end position="20"/>
    </location>
</feature>